<dbReference type="AlphaFoldDB" id="A0A8J2KVM8"/>
<gene>
    <name evidence="1" type="ORF">AFUS01_LOCUS30397</name>
</gene>
<dbReference type="EMBL" id="CAJVCH010465616">
    <property type="protein sequence ID" value="CAG7819984.1"/>
    <property type="molecule type" value="Genomic_DNA"/>
</dbReference>
<comment type="caution">
    <text evidence="1">The sequence shown here is derived from an EMBL/GenBank/DDBJ whole genome shotgun (WGS) entry which is preliminary data.</text>
</comment>
<dbReference type="Proteomes" id="UP000708208">
    <property type="component" value="Unassembled WGS sequence"/>
</dbReference>
<protein>
    <submittedName>
        <fullName evidence="1">Uncharacterized protein</fullName>
    </submittedName>
</protein>
<name>A0A8J2KVM8_9HEXA</name>
<reference evidence="1" key="1">
    <citation type="submission" date="2021-06" db="EMBL/GenBank/DDBJ databases">
        <authorList>
            <person name="Hodson N. C."/>
            <person name="Mongue J. A."/>
            <person name="Jaron S. K."/>
        </authorList>
    </citation>
    <scope>NUCLEOTIDE SEQUENCE</scope>
</reference>
<organism evidence="1 2">
    <name type="scientific">Allacma fusca</name>
    <dbReference type="NCBI Taxonomy" id="39272"/>
    <lineage>
        <taxon>Eukaryota</taxon>
        <taxon>Metazoa</taxon>
        <taxon>Ecdysozoa</taxon>
        <taxon>Arthropoda</taxon>
        <taxon>Hexapoda</taxon>
        <taxon>Collembola</taxon>
        <taxon>Symphypleona</taxon>
        <taxon>Sminthuridae</taxon>
        <taxon>Allacma</taxon>
    </lineage>
</organism>
<evidence type="ECO:0000313" key="1">
    <source>
        <dbReference type="EMBL" id="CAG7819984.1"/>
    </source>
</evidence>
<accession>A0A8J2KVM8</accession>
<keyword evidence="2" id="KW-1185">Reference proteome</keyword>
<proteinExistence type="predicted"/>
<evidence type="ECO:0000313" key="2">
    <source>
        <dbReference type="Proteomes" id="UP000708208"/>
    </source>
</evidence>
<sequence length="67" mass="7355">MLLGWPCAQSYTQYHFIEDANVPKHATVKDTGVMFGKKGKFSVTSGSSLLLFFILGCHFGRISAEGQ</sequence>